<evidence type="ECO:0000256" key="1">
    <source>
        <dbReference type="SAM" id="MobiDB-lite"/>
    </source>
</evidence>
<organism evidence="2 3">
    <name type="scientific">Crotalaria pallida</name>
    <name type="common">Smooth rattlebox</name>
    <name type="synonym">Crotalaria striata</name>
    <dbReference type="NCBI Taxonomy" id="3830"/>
    <lineage>
        <taxon>Eukaryota</taxon>
        <taxon>Viridiplantae</taxon>
        <taxon>Streptophyta</taxon>
        <taxon>Embryophyta</taxon>
        <taxon>Tracheophyta</taxon>
        <taxon>Spermatophyta</taxon>
        <taxon>Magnoliopsida</taxon>
        <taxon>eudicotyledons</taxon>
        <taxon>Gunneridae</taxon>
        <taxon>Pentapetalae</taxon>
        <taxon>rosids</taxon>
        <taxon>fabids</taxon>
        <taxon>Fabales</taxon>
        <taxon>Fabaceae</taxon>
        <taxon>Papilionoideae</taxon>
        <taxon>50 kb inversion clade</taxon>
        <taxon>genistoids sensu lato</taxon>
        <taxon>core genistoids</taxon>
        <taxon>Crotalarieae</taxon>
        <taxon>Crotalaria</taxon>
    </lineage>
</organism>
<reference evidence="2 3" key="1">
    <citation type="submission" date="2024-01" db="EMBL/GenBank/DDBJ databases">
        <title>The genomes of 5 underutilized Papilionoideae crops provide insights into root nodulation and disease resistanc.</title>
        <authorList>
            <person name="Yuan L."/>
        </authorList>
    </citation>
    <scope>NUCLEOTIDE SEQUENCE [LARGE SCALE GENOMIC DNA]</scope>
    <source>
        <strain evidence="2">ZHUSHIDOU_FW_LH</strain>
        <tissue evidence="2">Leaf</tissue>
    </source>
</reference>
<dbReference type="EMBL" id="JAYWIO010000006">
    <property type="protein sequence ID" value="KAK7255662.1"/>
    <property type="molecule type" value="Genomic_DNA"/>
</dbReference>
<feature type="compositionally biased region" description="Pro residues" evidence="1">
    <location>
        <begin position="79"/>
        <end position="89"/>
    </location>
</feature>
<dbReference type="Proteomes" id="UP001372338">
    <property type="component" value="Unassembled WGS sequence"/>
</dbReference>
<proteinExistence type="predicted"/>
<sequence>MVSPPQHGSGGDVTTEIRTRTVERGKWHQGREGERDEDLGMTKSEKERESEMAVEREGKMAVIDGDGTKSDGQWSAAAPPSPLPPSLVA</sequence>
<gene>
    <name evidence="2" type="ORF">RIF29_29077</name>
</gene>
<dbReference type="AlphaFoldDB" id="A0AAN9EDV2"/>
<accession>A0AAN9EDV2</accession>
<evidence type="ECO:0000313" key="2">
    <source>
        <dbReference type="EMBL" id="KAK7255662.1"/>
    </source>
</evidence>
<comment type="caution">
    <text evidence="2">The sequence shown here is derived from an EMBL/GenBank/DDBJ whole genome shotgun (WGS) entry which is preliminary data.</text>
</comment>
<protein>
    <submittedName>
        <fullName evidence="2">Uncharacterized protein</fullName>
    </submittedName>
</protein>
<feature type="compositionally biased region" description="Basic and acidic residues" evidence="1">
    <location>
        <begin position="15"/>
        <end position="59"/>
    </location>
</feature>
<keyword evidence="3" id="KW-1185">Reference proteome</keyword>
<feature type="region of interest" description="Disordered" evidence="1">
    <location>
        <begin position="1"/>
        <end position="89"/>
    </location>
</feature>
<name>A0AAN9EDV2_CROPI</name>
<evidence type="ECO:0000313" key="3">
    <source>
        <dbReference type="Proteomes" id="UP001372338"/>
    </source>
</evidence>